<comment type="subcellular location">
    <subcellularLocation>
        <location evidence="1">Cell envelope</location>
    </subcellularLocation>
</comment>
<evidence type="ECO:0000256" key="1">
    <source>
        <dbReference type="ARBA" id="ARBA00004196"/>
    </source>
</evidence>
<name>A0ABW1IKB8_9BACL</name>
<evidence type="ECO:0000256" key="3">
    <source>
        <dbReference type="ARBA" id="ARBA00022448"/>
    </source>
</evidence>
<dbReference type="RefSeq" id="WP_379892412.1">
    <property type="nucleotide sequence ID" value="NZ_CBCSCT010000009.1"/>
</dbReference>
<dbReference type="EMBL" id="JBHSQV010000027">
    <property type="protein sequence ID" value="MFC5985508.1"/>
    <property type="molecule type" value="Genomic_DNA"/>
</dbReference>
<accession>A0ABW1IKB8</accession>
<comment type="similarity">
    <text evidence="2">Belongs to the bacterial solute-binding protein 1 family.</text>
</comment>
<evidence type="ECO:0000313" key="5">
    <source>
        <dbReference type="EMBL" id="MFC5985508.1"/>
    </source>
</evidence>
<dbReference type="SUPFAM" id="SSF53850">
    <property type="entry name" value="Periplasmic binding protein-like II"/>
    <property type="match status" value="1"/>
</dbReference>
<keyword evidence="3" id="KW-0813">Transport</keyword>
<proteinExistence type="inferred from homology"/>
<gene>
    <name evidence="5" type="ORF">ACFPXP_03535</name>
</gene>
<comment type="caution">
    <text evidence="5">The sequence shown here is derived from an EMBL/GenBank/DDBJ whole genome shotgun (WGS) entry which is preliminary data.</text>
</comment>
<dbReference type="PANTHER" id="PTHR43649:SF31">
    <property type="entry name" value="SN-GLYCEROL-3-PHOSPHATE-BINDING PERIPLASMIC PROTEIN UGPB"/>
    <property type="match status" value="1"/>
</dbReference>
<dbReference type="InterPro" id="IPR050490">
    <property type="entry name" value="Bact_solute-bd_prot1"/>
</dbReference>
<dbReference type="Proteomes" id="UP001596250">
    <property type="component" value="Unassembled WGS sequence"/>
</dbReference>
<organism evidence="5 6">
    <name type="scientific">Marinicrinis lubricantis</name>
    <dbReference type="NCBI Taxonomy" id="2086470"/>
    <lineage>
        <taxon>Bacteria</taxon>
        <taxon>Bacillati</taxon>
        <taxon>Bacillota</taxon>
        <taxon>Bacilli</taxon>
        <taxon>Bacillales</taxon>
        <taxon>Paenibacillaceae</taxon>
    </lineage>
</organism>
<dbReference type="InterPro" id="IPR006059">
    <property type="entry name" value="SBP"/>
</dbReference>
<evidence type="ECO:0000256" key="2">
    <source>
        <dbReference type="ARBA" id="ARBA00008520"/>
    </source>
</evidence>
<evidence type="ECO:0000256" key="4">
    <source>
        <dbReference type="ARBA" id="ARBA00022729"/>
    </source>
</evidence>
<keyword evidence="6" id="KW-1185">Reference proteome</keyword>
<dbReference type="Pfam" id="PF01547">
    <property type="entry name" value="SBP_bac_1"/>
    <property type="match status" value="1"/>
</dbReference>
<dbReference type="PROSITE" id="PS51257">
    <property type="entry name" value="PROKAR_LIPOPROTEIN"/>
    <property type="match status" value="1"/>
</dbReference>
<dbReference type="PANTHER" id="PTHR43649">
    <property type="entry name" value="ARABINOSE-BINDING PROTEIN-RELATED"/>
    <property type="match status" value="1"/>
</dbReference>
<sequence>MSRMNVFVLIVVLLIITAGCTDDDHEIVYEADSAIEGTIKVLYYDDQAFFREYGDLFLAKFPNLEVEVVEGSLQGSGWERILEEEKPDVLALDMRAYDRLIQEGRLYELDPLMAHSEFDLEQVHSGIVQFLRQIGEGKLYGLPPTFINKAVYYNAELFDAYGIPYPQDHMTWQELLELAARFPANEEIYGLYVPRFVLLLEEMGYTEGVTFVDSDEMKVTIQDGTFHEILKQILDGYRAGAIVSPDFSETLEGPSDPFISGKSAMMFNYSYYIHNELGRFTGEKQPFRWDLTASPVHANNRQASTTYYFNYIFAVNAESEQVQASWELVKWINSKEAANLKSKASQLELPTRTSYLYNPEGKHMEAFYTLDPDFHHMLVEYDRFPKGFFGQLEAMILQESKMAYVGQKSLDEALQSIQTRGETELRMLRQN</sequence>
<protein>
    <submittedName>
        <fullName evidence="5">ABC transporter substrate-binding protein</fullName>
    </submittedName>
</protein>
<keyword evidence="4" id="KW-0732">Signal</keyword>
<dbReference type="Gene3D" id="3.40.190.10">
    <property type="entry name" value="Periplasmic binding protein-like II"/>
    <property type="match status" value="1"/>
</dbReference>
<reference evidence="6" key="1">
    <citation type="journal article" date="2019" name="Int. J. Syst. Evol. Microbiol.">
        <title>The Global Catalogue of Microorganisms (GCM) 10K type strain sequencing project: providing services to taxonomists for standard genome sequencing and annotation.</title>
        <authorList>
            <consortium name="The Broad Institute Genomics Platform"/>
            <consortium name="The Broad Institute Genome Sequencing Center for Infectious Disease"/>
            <person name="Wu L."/>
            <person name="Ma J."/>
        </authorList>
    </citation>
    <scope>NUCLEOTIDE SEQUENCE [LARGE SCALE GENOMIC DNA]</scope>
    <source>
        <strain evidence="6">CCM 8749</strain>
    </source>
</reference>
<evidence type="ECO:0000313" key="6">
    <source>
        <dbReference type="Proteomes" id="UP001596250"/>
    </source>
</evidence>